<reference evidence="1" key="1">
    <citation type="submission" date="2024-06" db="EMBL/GenBank/DDBJ databases">
        <title>Sequencing and assembly of the genome of Dyadobacter sp. strain 676, a symbiont of Cyamopsis tetragonoloba.</title>
        <authorList>
            <person name="Guro P."/>
            <person name="Sazanova A."/>
            <person name="Kuznetsova I."/>
            <person name="Belimov A."/>
            <person name="Safronova V."/>
        </authorList>
    </citation>
    <scope>NUCLEOTIDE SEQUENCE</scope>
    <source>
        <strain evidence="1">676</strain>
    </source>
</reference>
<evidence type="ECO:0000313" key="1">
    <source>
        <dbReference type="EMBL" id="XCH23359.1"/>
    </source>
</evidence>
<evidence type="ECO:0008006" key="2">
    <source>
        <dbReference type="Google" id="ProtNLM"/>
    </source>
</evidence>
<gene>
    <name evidence="1" type="ORF">ABV298_23990</name>
</gene>
<protein>
    <recommendedName>
        <fullName evidence="2">Nucleotidyltransferase family protein</fullName>
    </recommendedName>
</protein>
<accession>A0AAU8FGY5</accession>
<dbReference type="RefSeq" id="WP_353718685.1">
    <property type="nucleotide sequence ID" value="NZ_CP159289.1"/>
</dbReference>
<name>A0AAU8FGY5_9BACT</name>
<proteinExistence type="predicted"/>
<organism evidence="1">
    <name type="scientific">Dyadobacter sp. 676</name>
    <dbReference type="NCBI Taxonomy" id="3088362"/>
    <lineage>
        <taxon>Bacteria</taxon>
        <taxon>Pseudomonadati</taxon>
        <taxon>Bacteroidota</taxon>
        <taxon>Cytophagia</taxon>
        <taxon>Cytophagales</taxon>
        <taxon>Spirosomataceae</taxon>
        <taxon>Dyadobacter</taxon>
    </lineage>
</organism>
<dbReference type="AlphaFoldDB" id="A0AAU8FGY5"/>
<dbReference type="EMBL" id="CP159289">
    <property type="protein sequence ID" value="XCH23359.1"/>
    <property type="molecule type" value="Genomic_DNA"/>
</dbReference>
<sequence length="245" mass="28726">MLFNQYVAILQKHRKQLQLFQVDLDKLNEIKKTLVTSAETFTYTFSNIRVVIPKVHRPSHTIPRNIGDIDIVLSIKDDVVIKRRNESVVEDPLQRLKKFNMVLSCGEYTSSWHLDRHEWEEGPNHQPPKTLHPFYHLTFGGYHMEDLQVDDHDFFGNALIVRSPRIMHPPMELILGLDFVFNHFIPRGSLDLLQDRAYTKIVKDLKRNIWMPFALAIAKNYCNNIEIDGTRLKFDERFVASIITC</sequence>